<dbReference type="GO" id="GO:0008168">
    <property type="term" value="F:methyltransferase activity"/>
    <property type="evidence" value="ECO:0007669"/>
    <property type="project" value="UniProtKB-KW"/>
</dbReference>
<dbReference type="PIRSF" id="PIRSF017393">
    <property type="entry name" value="MTase_SAV2177"/>
    <property type="match status" value="1"/>
</dbReference>
<protein>
    <submittedName>
        <fullName evidence="1">SAM-dependent methyltransferase</fullName>
    </submittedName>
</protein>
<dbReference type="Gene3D" id="3.40.50.150">
    <property type="entry name" value="Vaccinia Virus protein VP39"/>
    <property type="match status" value="1"/>
</dbReference>
<evidence type="ECO:0000313" key="1">
    <source>
        <dbReference type="EMBL" id="MBE9372995.1"/>
    </source>
</evidence>
<evidence type="ECO:0000313" key="2">
    <source>
        <dbReference type="Proteomes" id="UP000598360"/>
    </source>
</evidence>
<keyword evidence="1" id="KW-0489">Methyltransferase</keyword>
<proteinExistence type="predicted"/>
<name>A0A929FY11_9PSEU</name>
<organism evidence="1 2">
    <name type="scientific">Saccharopolyspora montiporae</name>
    <dbReference type="NCBI Taxonomy" id="2781240"/>
    <lineage>
        <taxon>Bacteria</taxon>
        <taxon>Bacillati</taxon>
        <taxon>Actinomycetota</taxon>
        <taxon>Actinomycetes</taxon>
        <taxon>Pseudonocardiales</taxon>
        <taxon>Pseudonocardiaceae</taxon>
        <taxon>Saccharopolyspora</taxon>
    </lineage>
</organism>
<dbReference type="GO" id="GO:0032259">
    <property type="term" value="P:methylation"/>
    <property type="evidence" value="ECO:0007669"/>
    <property type="project" value="UniProtKB-KW"/>
</dbReference>
<dbReference type="Pfam" id="PF04672">
    <property type="entry name" value="Methyltransf_19"/>
    <property type="match status" value="1"/>
</dbReference>
<reference evidence="1" key="1">
    <citation type="submission" date="2020-10" db="EMBL/GenBank/DDBJ databases">
        <title>Diversity and distribution of actinomycetes associated with coral in the coast of Hainan.</title>
        <authorList>
            <person name="Li F."/>
        </authorList>
    </citation>
    <scope>NUCLEOTIDE SEQUENCE</scope>
    <source>
        <strain evidence="1">HNM0983</strain>
    </source>
</reference>
<comment type="caution">
    <text evidence="1">The sequence shown here is derived from an EMBL/GenBank/DDBJ whole genome shotgun (WGS) entry which is preliminary data.</text>
</comment>
<accession>A0A929FY11</accession>
<dbReference type="Proteomes" id="UP000598360">
    <property type="component" value="Unassembled WGS sequence"/>
</dbReference>
<dbReference type="EMBL" id="JADEYC010000002">
    <property type="protein sequence ID" value="MBE9372995.1"/>
    <property type="molecule type" value="Genomic_DNA"/>
</dbReference>
<keyword evidence="2" id="KW-1185">Reference proteome</keyword>
<sequence>MDIDRPAAARIYDAFLGGGHNFGVERDFAEHLARDLPGVTEVYRENRAFLRRSVEHLLARGVRQFLDLGSGIPTIGPAHEVAARRSRDFRVLYVDNEPLTAAHSKPLLAGDPRVDMLRADLRDPDAVLGSAEAAQLLDLREPVALLATAALHFVPDGDRPAAILAAYRDALPAGSHLLLSHLTGSRAPTATNALCRHYAASSDPLFPRATGEIEGLFDGFPVLAPGLAYLADWRPDPEQRAGSGYRLLFGGLGRTR</sequence>
<gene>
    <name evidence="1" type="ORF">IQ251_00900</name>
</gene>
<keyword evidence="1" id="KW-0808">Transferase</keyword>
<dbReference type="AlphaFoldDB" id="A0A929FY11"/>
<dbReference type="InterPro" id="IPR029063">
    <property type="entry name" value="SAM-dependent_MTases_sf"/>
</dbReference>
<dbReference type="SUPFAM" id="SSF53335">
    <property type="entry name" value="S-adenosyl-L-methionine-dependent methyltransferases"/>
    <property type="match status" value="1"/>
</dbReference>
<dbReference type="InterPro" id="IPR006764">
    <property type="entry name" value="SAM_dep_MeTrfase_SAV2177_type"/>
</dbReference>